<keyword evidence="2" id="KW-1185">Reference proteome</keyword>
<evidence type="ECO:0000313" key="2">
    <source>
        <dbReference type="Proteomes" id="UP000283634"/>
    </source>
</evidence>
<dbReference type="Proteomes" id="UP000283634">
    <property type="component" value="Unassembled WGS sequence"/>
</dbReference>
<comment type="caution">
    <text evidence="1">The sequence shown here is derived from an EMBL/GenBank/DDBJ whole genome shotgun (WGS) entry which is preliminary data.</text>
</comment>
<name>A0A422NKQ8_TRYRA</name>
<accession>A0A422NKQ8</accession>
<proteinExistence type="predicted"/>
<reference evidence="1 2" key="1">
    <citation type="journal article" date="2018" name="BMC Genomics">
        <title>Genomic comparison of Trypanosoma conorhini and Trypanosoma rangeli to Trypanosoma cruzi strains of high and low virulence.</title>
        <authorList>
            <person name="Bradwell K.R."/>
            <person name="Koparde V.N."/>
            <person name="Matveyev A.V."/>
            <person name="Serrano M.G."/>
            <person name="Alves J.M."/>
            <person name="Parikh H."/>
            <person name="Huang B."/>
            <person name="Lee V."/>
            <person name="Espinosa-Alvarez O."/>
            <person name="Ortiz P.A."/>
            <person name="Costa-Martins A.G."/>
            <person name="Teixeira M.M."/>
            <person name="Buck G.A."/>
        </authorList>
    </citation>
    <scope>NUCLEOTIDE SEQUENCE [LARGE SCALE GENOMIC DNA]</scope>
    <source>
        <strain evidence="1 2">AM80</strain>
    </source>
</reference>
<dbReference type="GeneID" id="40328185"/>
<protein>
    <submittedName>
        <fullName evidence="1">Uncharacterized protein</fullName>
    </submittedName>
</protein>
<organism evidence="1 2">
    <name type="scientific">Trypanosoma rangeli</name>
    <dbReference type="NCBI Taxonomy" id="5698"/>
    <lineage>
        <taxon>Eukaryota</taxon>
        <taxon>Discoba</taxon>
        <taxon>Euglenozoa</taxon>
        <taxon>Kinetoplastea</taxon>
        <taxon>Metakinetoplastina</taxon>
        <taxon>Trypanosomatida</taxon>
        <taxon>Trypanosomatidae</taxon>
        <taxon>Trypanosoma</taxon>
        <taxon>Herpetosoma</taxon>
    </lineage>
</organism>
<dbReference type="RefSeq" id="XP_029239014.1">
    <property type="nucleotide sequence ID" value="XM_029381185.1"/>
</dbReference>
<dbReference type="AlphaFoldDB" id="A0A422NKQ8"/>
<dbReference type="EMBL" id="MKGL01000120">
    <property type="protein sequence ID" value="RNF06004.1"/>
    <property type="molecule type" value="Genomic_DNA"/>
</dbReference>
<sequence length="126" mass="13543">MHPEDPLSLTTFPPTVFLRSLREVYFDLPCFLSSLPAPPAASHLRTHPDLHVRQPRTTPRIAPSRSPSAACPPLHHDTTAAKRGLVDLGAGISLPSTLLSRNKGVVHGCGGLALHVTGALQKQHWA</sequence>
<evidence type="ECO:0000313" key="1">
    <source>
        <dbReference type="EMBL" id="RNF06004.1"/>
    </source>
</evidence>
<gene>
    <name evidence="1" type="ORF">TraAM80_04252</name>
</gene>